<evidence type="ECO:0000313" key="2">
    <source>
        <dbReference type="Proteomes" id="UP000250275"/>
    </source>
</evidence>
<reference evidence="1 2" key="1">
    <citation type="submission" date="2015-07" db="EMBL/GenBank/DDBJ databases">
        <title>The genome of Eufriesea mexicana.</title>
        <authorList>
            <person name="Pan H."/>
            <person name="Kapheim K."/>
        </authorList>
    </citation>
    <scope>NUCLEOTIDE SEQUENCE [LARGE SCALE GENOMIC DNA]</scope>
    <source>
        <strain evidence="1">0111107269</strain>
        <tissue evidence="1">Whole body</tissue>
    </source>
</reference>
<keyword evidence="2" id="KW-1185">Reference proteome</keyword>
<proteinExistence type="predicted"/>
<sequence length="199" mass="22870">MKRQLADKEEERERRRSKLGRFYRSSRKYHTISSFTSGIGRENGIGMPSTYRQAGHQRVQWQPQIERKEKDVAFFLSPWPFAGRTVVIKRWEEATQRGDAPSKTCPLSRDTKTGSKTTRRSVYSTVSSGHDPAVCAWRCKFACKRPNYSNVRGCKWFCVTVATTTGAFAESSADGIAATFEYPTAINWRRYRGQFPEYV</sequence>
<name>A0A310SJN7_9HYME</name>
<evidence type="ECO:0000313" key="1">
    <source>
        <dbReference type="EMBL" id="OAD55943.1"/>
    </source>
</evidence>
<dbReference type="Proteomes" id="UP000250275">
    <property type="component" value="Unassembled WGS sequence"/>
</dbReference>
<dbReference type="EMBL" id="KQ762334">
    <property type="protein sequence ID" value="OAD55943.1"/>
    <property type="molecule type" value="Genomic_DNA"/>
</dbReference>
<organism evidence="1 2">
    <name type="scientific">Eufriesea mexicana</name>
    <dbReference type="NCBI Taxonomy" id="516756"/>
    <lineage>
        <taxon>Eukaryota</taxon>
        <taxon>Metazoa</taxon>
        <taxon>Ecdysozoa</taxon>
        <taxon>Arthropoda</taxon>
        <taxon>Hexapoda</taxon>
        <taxon>Insecta</taxon>
        <taxon>Pterygota</taxon>
        <taxon>Neoptera</taxon>
        <taxon>Endopterygota</taxon>
        <taxon>Hymenoptera</taxon>
        <taxon>Apocrita</taxon>
        <taxon>Aculeata</taxon>
        <taxon>Apoidea</taxon>
        <taxon>Anthophila</taxon>
        <taxon>Apidae</taxon>
        <taxon>Eufriesea</taxon>
    </lineage>
</organism>
<dbReference type="AlphaFoldDB" id="A0A310SJN7"/>
<accession>A0A310SJN7</accession>
<protein>
    <submittedName>
        <fullName evidence="1">Uncharacterized protein</fullName>
    </submittedName>
</protein>
<gene>
    <name evidence="1" type="ORF">WN48_04111</name>
</gene>